<gene>
    <name evidence="2" type="ORF">Z043_109674</name>
</gene>
<proteinExistence type="predicted"/>
<protein>
    <submittedName>
        <fullName evidence="2">Uncharacterized protein</fullName>
    </submittedName>
</protein>
<name>A0A0P7UPH0_SCLFO</name>
<dbReference type="Proteomes" id="UP000034805">
    <property type="component" value="Unassembled WGS sequence"/>
</dbReference>
<comment type="caution">
    <text evidence="2">The sequence shown here is derived from an EMBL/GenBank/DDBJ whole genome shotgun (WGS) entry which is preliminary data.</text>
</comment>
<accession>A0A0P7UPH0</accession>
<dbReference type="EMBL" id="JARO02002993">
    <property type="protein sequence ID" value="KPP71423.1"/>
    <property type="molecule type" value="Genomic_DNA"/>
</dbReference>
<organism evidence="2 3">
    <name type="scientific">Scleropages formosus</name>
    <name type="common">Asian bonytongue</name>
    <name type="synonym">Osteoglossum formosum</name>
    <dbReference type="NCBI Taxonomy" id="113540"/>
    <lineage>
        <taxon>Eukaryota</taxon>
        <taxon>Metazoa</taxon>
        <taxon>Chordata</taxon>
        <taxon>Craniata</taxon>
        <taxon>Vertebrata</taxon>
        <taxon>Euteleostomi</taxon>
        <taxon>Actinopterygii</taxon>
        <taxon>Neopterygii</taxon>
        <taxon>Teleostei</taxon>
        <taxon>Osteoglossocephala</taxon>
        <taxon>Osteoglossomorpha</taxon>
        <taxon>Osteoglossiformes</taxon>
        <taxon>Osteoglossidae</taxon>
        <taxon>Scleropages</taxon>
    </lineage>
</organism>
<reference evidence="2 3" key="1">
    <citation type="submission" date="2015-08" db="EMBL/GenBank/DDBJ databases">
        <title>The genome of the Asian arowana (Scleropages formosus).</title>
        <authorList>
            <person name="Tan M.H."/>
            <person name="Gan H.M."/>
            <person name="Croft L.J."/>
            <person name="Austin C.M."/>
        </authorList>
    </citation>
    <scope>NUCLEOTIDE SEQUENCE [LARGE SCALE GENOMIC DNA]</scope>
    <source>
        <strain evidence="2">Aro1</strain>
    </source>
</reference>
<dbReference type="STRING" id="113540.ENSSFOP00015019421"/>
<sequence length="160" mass="17726">MGVGECMKTVNCVWVVITAQHDYNDEIRQEQLRELSYLNGSDDSSRGRNVRGRGDEAELPLPLPQAGAPQHHEVPSPDGGPCQGSRRPGASQPPGLEEPQELLDTGLHFCQPHMSRMTTIRGGWLWERGYEVLQRGCTAAERYLSTEPSAQPLPVPPHYT</sequence>
<evidence type="ECO:0000256" key="1">
    <source>
        <dbReference type="SAM" id="MobiDB-lite"/>
    </source>
</evidence>
<evidence type="ECO:0000313" key="3">
    <source>
        <dbReference type="Proteomes" id="UP000034805"/>
    </source>
</evidence>
<dbReference type="AlphaFoldDB" id="A0A0P7UPH0"/>
<evidence type="ECO:0000313" key="2">
    <source>
        <dbReference type="EMBL" id="KPP71423.1"/>
    </source>
</evidence>
<feature type="region of interest" description="Disordered" evidence="1">
    <location>
        <begin position="38"/>
        <end position="101"/>
    </location>
</feature>